<dbReference type="Proteomes" id="UP000659654">
    <property type="component" value="Unassembled WGS sequence"/>
</dbReference>
<dbReference type="EMBL" id="CAJFDI010000005">
    <property type="protein sequence ID" value="CAD5232509.1"/>
    <property type="molecule type" value="Genomic_DNA"/>
</dbReference>
<dbReference type="GO" id="GO:0006606">
    <property type="term" value="P:protein import into nucleus"/>
    <property type="evidence" value="ECO:0007669"/>
    <property type="project" value="InterPro"/>
</dbReference>
<evidence type="ECO:0000256" key="1">
    <source>
        <dbReference type="ARBA" id="ARBA00010394"/>
    </source>
</evidence>
<dbReference type="InterPro" id="IPR016024">
    <property type="entry name" value="ARM-type_fold"/>
</dbReference>
<evidence type="ECO:0000313" key="6">
    <source>
        <dbReference type="Proteomes" id="UP000095284"/>
    </source>
</evidence>
<gene>
    <name evidence="4" type="ORF">BXYJ_LOCUS12600</name>
</gene>
<dbReference type="SMR" id="A0A1I7S5V1"/>
<dbReference type="AlphaFoldDB" id="A0A1I7S5V1"/>
<dbReference type="InterPro" id="IPR036975">
    <property type="entry name" value="Importin-a_IBB_sf"/>
</dbReference>
<keyword evidence="7" id="KW-1185">Reference proteome</keyword>
<name>A0A1I7S5V1_BURXY</name>
<keyword evidence="2" id="KW-0813">Transport</keyword>
<dbReference type="InterPro" id="IPR011989">
    <property type="entry name" value="ARM-like"/>
</dbReference>
<dbReference type="OrthoDB" id="5870824at2759"/>
<dbReference type="Proteomes" id="UP000095284">
    <property type="component" value="Unplaced"/>
</dbReference>
<comment type="similarity">
    <text evidence="1">Belongs to the importin alpha family.</text>
</comment>
<dbReference type="Gene3D" id="1.20.5.690">
    <property type="entry name" value="Importin-alpha, importin-beta-binding domain"/>
    <property type="match status" value="1"/>
</dbReference>
<evidence type="ECO:0000313" key="7">
    <source>
        <dbReference type="Proteomes" id="UP000659654"/>
    </source>
</evidence>
<dbReference type="eggNOG" id="KOG0166">
    <property type="taxonomic scope" value="Eukaryota"/>
</dbReference>
<evidence type="ECO:0000313" key="8">
    <source>
        <dbReference type="WBParaSite" id="BXY_0838700.1"/>
    </source>
</evidence>
<evidence type="ECO:0000313" key="5">
    <source>
        <dbReference type="EMBL" id="CAG9125089.1"/>
    </source>
</evidence>
<reference evidence="8" key="1">
    <citation type="submission" date="2016-11" db="UniProtKB">
        <authorList>
            <consortium name="WormBaseParasite"/>
        </authorList>
    </citation>
    <scope>IDENTIFICATION</scope>
</reference>
<dbReference type="Gene3D" id="1.25.10.10">
    <property type="entry name" value="Leucine-rich Repeat Variant"/>
    <property type="match status" value="1"/>
</dbReference>
<dbReference type="Proteomes" id="UP000582659">
    <property type="component" value="Unassembled WGS sequence"/>
</dbReference>
<reference evidence="5" key="2">
    <citation type="submission" date="2020-08" db="EMBL/GenBank/DDBJ databases">
        <authorList>
            <person name="Kikuchi T."/>
        </authorList>
    </citation>
    <scope>NUCLEOTIDE SEQUENCE</scope>
    <source>
        <strain evidence="4">Ka4C1</strain>
    </source>
</reference>
<organism evidence="6 8">
    <name type="scientific">Bursaphelenchus xylophilus</name>
    <name type="common">Pinewood nematode worm</name>
    <name type="synonym">Aphelenchoides xylophilus</name>
    <dbReference type="NCBI Taxonomy" id="6326"/>
    <lineage>
        <taxon>Eukaryota</taxon>
        <taxon>Metazoa</taxon>
        <taxon>Ecdysozoa</taxon>
        <taxon>Nematoda</taxon>
        <taxon>Chromadorea</taxon>
        <taxon>Rhabditida</taxon>
        <taxon>Tylenchina</taxon>
        <taxon>Tylenchomorpha</taxon>
        <taxon>Aphelenchoidea</taxon>
        <taxon>Aphelenchoididae</taxon>
        <taxon>Bursaphelenchus</taxon>
    </lineage>
</organism>
<evidence type="ECO:0000256" key="3">
    <source>
        <dbReference type="ARBA" id="ARBA00022927"/>
    </source>
</evidence>
<evidence type="ECO:0000313" key="4">
    <source>
        <dbReference type="EMBL" id="CAD5232509.1"/>
    </source>
</evidence>
<protein>
    <submittedName>
        <fullName evidence="4">(pine wood nematode) hypothetical protein</fullName>
    </submittedName>
</protein>
<dbReference type="WBParaSite" id="BXY_0838700.1">
    <property type="protein sequence ID" value="BXY_0838700.1"/>
    <property type="gene ID" value="BXY_0838700"/>
</dbReference>
<dbReference type="PANTHER" id="PTHR23316">
    <property type="entry name" value="IMPORTIN ALPHA"/>
    <property type="match status" value="1"/>
</dbReference>
<accession>A0A1I7S5V1</accession>
<evidence type="ECO:0000256" key="2">
    <source>
        <dbReference type="ARBA" id="ARBA00022448"/>
    </source>
</evidence>
<keyword evidence="3" id="KW-0653">Protein transport</keyword>
<proteinExistence type="inferred from homology"/>
<dbReference type="EMBL" id="CAJFCV020000005">
    <property type="protein sequence ID" value="CAG9125089.1"/>
    <property type="molecule type" value="Genomic_DNA"/>
</dbReference>
<dbReference type="SUPFAM" id="SSF48371">
    <property type="entry name" value="ARM repeat"/>
    <property type="match status" value="1"/>
</dbReference>
<sequence length="496" mass="55423">MLTSNGCEEGAEKYGSAASCSHAALYKNAGVDSNALHFKHRAETVELRKKKRDDGFDRARRKGVSRGESYEEDSARAVYDPDLISDLLCDDEAKTLNALKVYSRILSKGPAVEEALEMGLFNTFIDVFMKAEPDSPVERSVVGVLSEMSMDIRLVASRLNPGPIAKLINCLGSDDPGTCVNALFILEGIVSFDPFKRCTCDELMILPKALRLYFRFDQIDVKRQTVALINNYFTFMTPVEELSDEFLSLYEFILTNEFDEILLNEALDTLTGICHFGEEHIQKLIDVGFLSHCSPLLENPLILPSVLKLANVIAARPQFLNHLYDSGFFDSALRISQSNAVTPKALGQCFYLIIQFVKNGVLSHREDVAEQIIDGFLICLRDSTFELRKQAVSGLYEILNTKNGNLITMCIKKGLFKGICDLLTVMSVDVVLQVIDCLSKAMDYGVATGQEEEFLAQLEGANAPDKMDFLMNSQCYDIFKAADAFITKYFDHHNEE</sequence>